<dbReference type="EMBL" id="SDOZ01000004">
    <property type="protein sequence ID" value="RXZ57994.1"/>
    <property type="molecule type" value="Genomic_DNA"/>
</dbReference>
<keyword evidence="6 7" id="KW-0472">Membrane</keyword>
<protein>
    <submittedName>
        <fullName evidence="9">ABC transporter permease subunit</fullName>
    </submittedName>
</protein>
<name>A0A4Q2K7V2_9FIRM</name>
<dbReference type="Proteomes" id="UP000291269">
    <property type="component" value="Unassembled WGS sequence"/>
</dbReference>
<evidence type="ECO:0000256" key="5">
    <source>
        <dbReference type="ARBA" id="ARBA00022989"/>
    </source>
</evidence>
<evidence type="ECO:0000259" key="8">
    <source>
        <dbReference type="PROSITE" id="PS50928"/>
    </source>
</evidence>
<evidence type="ECO:0000313" key="10">
    <source>
        <dbReference type="Proteomes" id="UP000291269"/>
    </source>
</evidence>
<dbReference type="AlphaFoldDB" id="A0A4Q2K7V2"/>
<dbReference type="Pfam" id="PF00528">
    <property type="entry name" value="BPD_transp_1"/>
    <property type="match status" value="1"/>
</dbReference>
<dbReference type="PROSITE" id="PS50928">
    <property type="entry name" value="ABC_TM1"/>
    <property type="match status" value="1"/>
</dbReference>
<dbReference type="GO" id="GO:0005886">
    <property type="term" value="C:plasma membrane"/>
    <property type="evidence" value="ECO:0007669"/>
    <property type="project" value="UniProtKB-SubCell"/>
</dbReference>
<feature type="domain" description="ABC transmembrane type-1" evidence="8">
    <location>
        <begin position="62"/>
        <end position="246"/>
    </location>
</feature>
<dbReference type="RefSeq" id="WP_129226866.1">
    <property type="nucleotide sequence ID" value="NZ_SDOZ01000004.1"/>
</dbReference>
<comment type="similarity">
    <text evidence="7">Belongs to the binding-protein-dependent transport system permease family.</text>
</comment>
<feature type="transmembrane region" description="Helical" evidence="7">
    <location>
        <begin position="70"/>
        <end position="90"/>
    </location>
</feature>
<evidence type="ECO:0000256" key="2">
    <source>
        <dbReference type="ARBA" id="ARBA00022448"/>
    </source>
</evidence>
<feature type="transmembrane region" description="Helical" evidence="7">
    <location>
        <begin position="127"/>
        <end position="147"/>
    </location>
</feature>
<comment type="caution">
    <text evidence="9">The sequence shown here is derived from an EMBL/GenBank/DDBJ whole genome shotgun (WGS) entry which is preliminary data.</text>
</comment>
<dbReference type="InterPro" id="IPR035906">
    <property type="entry name" value="MetI-like_sf"/>
</dbReference>
<evidence type="ECO:0000256" key="4">
    <source>
        <dbReference type="ARBA" id="ARBA00022692"/>
    </source>
</evidence>
<dbReference type="GO" id="GO:0055085">
    <property type="term" value="P:transmembrane transport"/>
    <property type="evidence" value="ECO:0007669"/>
    <property type="project" value="InterPro"/>
</dbReference>
<feature type="transmembrane region" description="Helical" evidence="7">
    <location>
        <begin position="102"/>
        <end position="121"/>
    </location>
</feature>
<evidence type="ECO:0000313" key="9">
    <source>
        <dbReference type="EMBL" id="RXZ57994.1"/>
    </source>
</evidence>
<dbReference type="PANTHER" id="PTHR30151">
    <property type="entry name" value="ALKANE SULFONATE ABC TRANSPORTER-RELATED, MEMBRANE SUBUNIT"/>
    <property type="match status" value="1"/>
</dbReference>
<dbReference type="CDD" id="cd06261">
    <property type="entry name" value="TM_PBP2"/>
    <property type="match status" value="1"/>
</dbReference>
<keyword evidence="3" id="KW-1003">Cell membrane</keyword>
<organism evidence="9 10">
    <name type="scientific">Candidatus Borkfalkia ceftriaxoniphila</name>
    <dbReference type="NCBI Taxonomy" id="2508949"/>
    <lineage>
        <taxon>Bacteria</taxon>
        <taxon>Bacillati</taxon>
        <taxon>Bacillota</taxon>
        <taxon>Clostridia</taxon>
        <taxon>Christensenellales</taxon>
        <taxon>Christensenellaceae</taxon>
        <taxon>Candidatus Borkfalkia</taxon>
    </lineage>
</organism>
<keyword evidence="5 7" id="KW-1133">Transmembrane helix</keyword>
<evidence type="ECO:0000256" key="7">
    <source>
        <dbReference type="RuleBase" id="RU363032"/>
    </source>
</evidence>
<comment type="subcellular location">
    <subcellularLocation>
        <location evidence="1 7">Cell membrane</location>
        <topology evidence="1 7">Multi-pass membrane protein</topology>
    </subcellularLocation>
</comment>
<keyword evidence="10" id="KW-1185">Reference proteome</keyword>
<dbReference type="Gene3D" id="1.10.3720.10">
    <property type="entry name" value="MetI-like"/>
    <property type="match status" value="1"/>
</dbReference>
<reference evidence="9 10" key="1">
    <citation type="journal article" date="2019" name="Gut">
        <title>Antibiotics-induced monodominance of a novel gut bacterial order.</title>
        <authorList>
            <person name="Hildebrand F."/>
            <person name="Moitinho-Silva L."/>
            <person name="Blasche S."/>
            <person name="Jahn M.T."/>
            <person name="Gossmann T.I."/>
            <person name="Heuerta-Cepas J."/>
            <person name="Hercog R."/>
            <person name="Luetge M."/>
            <person name="Bahram M."/>
            <person name="Pryszlak A."/>
            <person name="Alves R.J."/>
            <person name="Waszak S.M."/>
            <person name="Zhu A."/>
            <person name="Ye L."/>
            <person name="Costea P.I."/>
            <person name="Aalvink S."/>
            <person name="Belzer C."/>
            <person name="Forslund S.K."/>
            <person name="Sunagawa S."/>
            <person name="Hentschel U."/>
            <person name="Merten C."/>
            <person name="Patil K.R."/>
            <person name="Benes V."/>
            <person name="Bork P."/>
        </authorList>
    </citation>
    <scope>NUCLEOTIDE SEQUENCE [LARGE SCALE GENOMIC DNA]</scope>
    <source>
        <strain evidence="9 10">HDS1380</strain>
    </source>
</reference>
<feature type="transmembrane region" description="Helical" evidence="7">
    <location>
        <begin position="224"/>
        <end position="245"/>
    </location>
</feature>
<feature type="transmembrane region" description="Helical" evidence="7">
    <location>
        <begin position="12"/>
        <end position="32"/>
    </location>
</feature>
<keyword evidence="2 7" id="KW-0813">Transport</keyword>
<evidence type="ECO:0000256" key="6">
    <source>
        <dbReference type="ARBA" id="ARBA00023136"/>
    </source>
</evidence>
<evidence type="ECO:0000256" key="3">
    <source>
        <dbReference type="ARBA" id="ARBA00022475"/>
    </source>
</evidence>
<dbReference type="SUPFAM" id="SSF161098">
    <property type="entry name" value="MetI-like"/>
    <property type="match status" value="1"/>
</dbReference>
<proteinExistence type="inferred from homology"/>
<gene>
    <name evidence="9" type="ORF">ESZ91_10050</name>
</gene>
<dbReference type="PANTHER" id="PTHR30151:SF0">
    <property type="entry name" value="ABC TRANSPORTER PERMEASE PROTEIN MJ0413-RELATED"/>
    <property type="match status" value="1"/>
</dbReference>
<evidence type="ECO:0000256" key="1">
    <source>
        <dbReference type="ARBA" id="ARBA00004651"/>
    </source>
</evidence>
<sequence length="253" mass="27862">MKPKVKKIIGNICYPLAVVLLIFGVWAAAAYAKGVTLILPTPAQAFHELFAYVQTSVFWRALANSLWRSFYSFLISFALGLAFALLSRFSEAADRLVRPLMAIVRAVPTMAIIFILVIWFSRTLAPVVIAVIVICPTLYSAFLSAILSVDPKLHEMSKVYGVKKRDMLLKLYVPNVAPALFEGAAGGFSLNIKLIIAAEALASTRFSLGGLMQNAKINLEMEKLFAVTVAAIVLSVLCEWIIRLIGRAIVRWK</sequence>
<dbReference type="OrthoDB" id="308958at2"/>
<keyword evidence="4 7" id="KW-0812">Transmembrane</keyword>
<dbReference type="InterPro" id="IPR000515">
    <property type="entry name" value="MetI-like"/>
</dbReference>
<accession>A0A4Q2K7V2</accession>